<reference evidence="2" key="1">
    <citation type="journal article" date="2013" name="Nat. Genet.">
        <title>The draft genomes of soft-shell turtle and green sea turtle yield insights into the development and evolution of the turtle-specific body plan.</title>
        <authorList>
            <person name="Wang Z."/>
            <person name="Pascual-Anaya J."/>
            <person name="Zadissa A."/>
            <person name="Li W."/>
            <person name="Niimura Y."/>
            <person name="Huang Z."/>
            <person name="Li C."/>
            <person name="White S."/>
            <person name="Xiong Z."/>
            <person name="Fang D."/>
            <person name="Wang B."/>
            <person name="Ming Y."/>
            <person name="Chen Y."/>
            <person name="Zheng Y."/>
            <person name="Kuraku S."/>
            <person name="Pignatelli M."/>
            <person name="Herrero J."/>
            <person name="Beal K."/>
            <person name="Nozawa M."/>
            <person name="Li Q."/>
            <person name="Wang J."/>
            <person name="Zhang H."/>
            <person name="Yu L."/>
            <person name="Shigenobu S."/>
            <person name="Wang J."/>
            <person name="Liu J."/>
            <person name="Flicek P."/>
            <person name="Searle S."/>
            <person name="Wang J."/>
            <person name="Kuratani S."/>
            <person name="Yin Y."/>
            <person name="Aken B."/>
            <person name="Zhang G."/>
            <person name="Irie N."/>
        </authorList>
    </citation>
    <scope>NUCLEOTIDE SEQUENCE [LARGE SCALE GENOMIC DNA]</scope>
</reference>
<evidence type="ECO:0000313" key="1">
    <source>
        <dbReference type="EMBL" id="EMP25179.1"/>
    </source>
</evidence>
<sequence length="108" mass="11639">MQSLLATPPHRSQTGDSCFWELPKSSGSQSWSAACSGKAPGAPDQFVYHHFPEPPLGWSGELRPVGAAISRTCGCGREQVEFMRYNCLTASLNPLEENRQSAEVVGAS</sequence>
<dbReference type="AlphaFoldDB" id="M7AL43"/>
<dbReference type="Proteomes" id="UP000031443">
    <property type="component" value="Unassembled WGS sequence"/>
</dbReference>
<evidence type="ECO:0000313" key="2">
    <source>
        <dbReference type="Proteomes" id="UP000031443"/>
    </source>
</evidence>
<accession>M7AL43</accession>
<gene>
    <name evidence="1" type="ORF">UY3_17750</name>
</gene>
<protein>
    <submittedName>
        <fullName evidence="1">Uncharacterized protein</fullName>
    </submittedName>
</protein>
<proteinExistence type="predicted"/>
<organism evidence="1 2">
    <name type="scientific">Chelonia mydas</name>
    <name type="common">Green sea-turtle</name>
    <name type="synonym">Chelonia agassizi</name>
    <dbReference type="NCBI Taxonomy" id="8469"/>
    <lineage>
        <taxon>Eukaryota</taxon>
        <taxon>Metazoa</taxon>
        <taxon>Chordata</taxon>
        <taxon>Craniata</taxon>
        <taxon>Vertebrata</taxon>
        <taxon>Euteleostomi</taxon>
        <taxon>Archelosauria</taxon>
        <taxon>Testudinata</taxon>
        <taxon>Testudines</taxon>
        <taxon>Cryptodira</taxon>
        <taxon>Durocryptodira</taxon>
        <taxon>Americhelydia</taxon>
        <taxon>Chelonioidea</taxon>
        <taxon>Cheloniidae</taxon>
        <taxon>Chelonia</taxon>
    </lineage>
</organism>
<keyword evidence="2" id="KW-1185">Reference proteome</keyword>
<name>M7AL43_CHEMY</name>
<dbReference type="EMBL" id="KB594103">
    <property type="protein sequence ID" value="EMP25179.1"/>
    <property type="molecule type" value="Genomic_DNA"/>
</dbReference>